<gene>
    <name evidence="1" type="ORF">ERS852498_01609</name>
</gene>
<name>A0A174LQ49_9FIRM</name>
<organism evidence="1 2">
    <name type="scientific">Fusicatenibacter saccharivorans</name>
    <dbReference type="NCBI Taxonomy" id="1150298"/>
    <lineage>
        <taxon>Bacteria</taxon>
        <taxon>Bacillati</taxon>
        <taxon>Bacillota</taxon>
        <taxon>Clostridia</taxon>
        <taxon>Lachnospirales</taxon>
        <taxon>Lachnospiraceae</taxon>
        <taxon>Fusicatenibacter</taxon>
    </lineage>
</organism>
<proteinExistence type="predicted"/>
<dbReference type="Proteomes" id="UP000095709">
    <property type="component" value="Unassembled WGS sequence"/>
</dbReference>
<dbReference type="AlphaFoldDB" id="A0A174LQ49"/>
<sequence length="44" mass="4940">MKYAYKNGKILNGTKEMQVQTGLTILTEGENITAIVPEKSTIRR</sequence>
<evidence type="ECO:0000313" key="1">
    <source>
        <dbReference type="EMBL" id="CUP26374.1"/>
    </source>
</evidence>
<evidence type="ECO:0000313" key="2">
    <source>
        <dbReference type="Proteomes" id="UP000095709"/>
    </source>
</evidence>
<accession>A0A174LQ49</accession>
<dbReference type="RefSeq" id="WP_273693255.1">
    <property type="nucleotide sequence ID" value="NZ_CZAL01000007.1"/>
</dbReference>
<dbReference type="EMBL" id="CZAL01000007">
    <property type="protein sequence ID" value="CUP26374.1"/>
    <property type="molecule type" value="Genomic_DNA"/>
</dbReference>
<protein>
    <submittedName>
        <fullName evidence="1">Uncharacterized protein</fullName>
    </submittedName>
</protein>
<reference evidence="1 2" key="1">
    <citation type="submission" date="2015-09" db="EMBL/GenBank/DDBJ databases">
        <authorList>
            <consortium name="Pathogen Informatics"/>
        </authorList>
    </citation>
    <scope>NUCLEOTIDE SEQUENCE [LARGE SCALE GENOMIC DNA]</scope>
    <source>
        <strain evidence="1 2">2789STDY5834885</strain>
    </source>
</reference>